<accession>A0ABP4IFX3</accession>
<evidence type="ECO:0000313" key="1">
    <source>
        <dbReference type="EMBL" id="GAA1386289.1"/>
    </source>
</evidence>
<reference evidence="2" key="1">
    <citation type="journal article" date="2019" name="Int. J. Syst. Evol. Microbiol.">
        <title>The Global Catalogue of Microorganisms (GCM) 10K type strain sequencing project: providing services to taxonomists for standard genome sequencing and annotation.</title>
        <authorList>
            <consortium name="The Broad Institute Genomics Platform"/>
            <consortium name="The Broad Institute Genome Sequencing Center for Infectious Disease"/>
            <person name="Wu L."/>
            <person name="Ma J."/>
        </authorList>
    </citation>
    <scope>NUCLEOTIDE SEQUENCE [LARGE SCALE GENOMIC DNA]</scope>
    <source>
        <strain evidence="2">JCM 12393</strain>
    </source>
</reference>
<protein>
    <submittedName>
        <fullName evidence="1">Uncharacterized protein</fullName>
    </submittedName>
</protein>
<sequence>MSVPSASVGVMTTTSAAVPAPEEIAALLAVLDAGAPARGVDEPVVRRAFEAERPGPLPDHWWLAVPGGTYEEAFAALGLHDRIPVTVRYGLAAQTDDEKFTPGPVHRVFVTPEYAGWRLIYAESPLRETTWWPHEVIERLSAVCGRAQVFFQDPFADSVIWAAAEDGVLVRGYWRYGEPEWTGEPLPWEPLPSAEDADENGLELNASLVESIGAAAAGLSVDPAAITVDTPVRGHGWLALTASGAGHDGFGDAPVL</sequence>
<evidence type="ECO:0000313" key="2">
    <source>
        <dbReference type="Proteomes" id="UP001499863"/>
    </source>
</evidence>
<organism evidence="1 2">
    <name type="scientific">Kitasatospora putterlickiae</name>
    <dbReference type="NCBI Taxonomy" id="221725"/>
    <lineage>
        <taxon>Bacteria</taxon>
        <taxon>Bacillati</taxon>
        <taxon>Actinomycetota</taxon>
        <taxon>Actinomycetes</taxon>
        <taxon>Kitasatosporales</taxon>
        <taxon>Streptomycetaceae</taxon>
        <taxon>Kitasatospora</taxon>
    </lineage>
</organism>
<gene>
    <name evidence="1" type="ORF">GCM10009639_09910</name>
</gene>
<dbReference type="Proteomes" id="UP001499863">
    <property type="component" value="Unassembled WGS sequence"/>
</dbReference>
<proteinExistence type="predicted"/>
<dbReference type="EMBL" id="BAAAKJ010000044">
    <property type="protein sequence ID" value="GAA1386289.1"/>
    <property type="molecule type" value="Genomic_DNA"/>
</dbReference>
<keyword evidence="2" id="KW-1185">Reference proteome</keyword>
<name>A0ABP4IFX3_9ACTN</name>
<comment type="caution">
    <text evidence="1">The sequence shown here is derived from an EMBL/GenBank/DDBJ whole genome shotgun (WGS) entry which is preliminary data.</text>
</comment>